<sequence length="210" mass="23804">MKIIVLGAYGKSGRSIITEAEKRGHEVLAVAHRKHDDVDYKNILIKDIMDLTKEEIAGYDAIVDGVSAWVPETFYVHTDGVSHIANLLEGSNTRYIKIGGTGTLFINKEHTKYFKDWENYMEEYKPLAEVLVQSLERLRSYSNIAWTYATPAFNYDVEGEATGKYHFDGEEFSIDDISTSHISYADFASALIDILENGSYIRQRMTIVSN</sequence>
<dbReference type="RefSeq" id="WP_185763090.1">
    <property type="nucleotide sequence ID" value="NZ_RIBP01000001.1"/>
</dbReference>
<accession>A0A553SRN3</accession>
<dbReference type="InterPro" id="IPR051606">
    <property type="entry name" value="Polyketide_Oxido-like"/>
</dbReference>
<dbReference type="EMBL" id="RIBP01000001">
    <property type="protein sequence ID" value="TRZ39657.1"/>
    <property type="molecule type" value="Genomic_DNA"/>
</dbReference>
<dbReference type="Gene3D" id="3.40.50.720">
    <property type="entry name" value="NAD(P)-binding Rossmann-like Domain"/>
    <property type="match status" value="1"/>
</dbReference>
<gene>
    <name evidence="2" type="ORF">CEQ21_01445</name>
</gene>
<comment type="caution">
    <text evidence="2">The sequence shown here is derived from an EMBL/GenBank/DDBJ whole genome shotgun (WGS) entry which is preliminary data.</text>
</comment>
<dbReference type="Proteomes" id="UP000319837">
    <property type="component" value="Unassembled WGS sequence"/>
</dbReference>
<name>A0A553SRN3_NIACI</name>
<proteinExistence type="predicted"/>
<dbReference type="InterPro" id="IPR036291">
    <property type="entry name" value="NAD(P)-bd_dom_sf"/>
</dbReference>
<evidence type="ECO:0000259" key="1">
    <source>
        <dbReference type="Pfam" id="PF13460"/>
    </source>
</evidence>
<dbReference type="PANTHER" id="PTHR43355">
    <property type="entry name" value="FLAVIN REDUCTASE (NADPH)"/>
    <property type="match status" value="1"/>
</dbReference>
<protein>
    <submittedName>
        <fullName evidence="2">NAD(P)-dependent oxidoreductase</fullName>
    </submittedName>
</protein>
<dbReference type="InterPro" id="IPR016040">
    <property type="entry name" value="NAD(P)-bd_dom"/>
</dbReference>
<dbReference type="PANTHER" id="PTHR43355:SF2">
    <property type="entry name" value="FLAVIN REDUCTASE (NADPH)"/>
    <property type="match status" value="1"/>
</dbReference>
<evidence type="ECO:0000313" key="2">
    <source>
        <dbReference type="EMBL" id="TRZ39657.1"/>
    </source>
</evidence>
<reference evidence="3" key="1">
    <citation type="submission" date="2018-10" db="EMBL/GenBank/DDBJ databases">
        <title>FDA dAtabase for Regulatory Grade micrObial Sequences (FDA-ARGOS): Supporting development and validation of Infectious Disease Dx tests.</title>
        <authorList>
            <person name="Minogue T."/>
            <person name="Wolcott M."/>
            <person name="Wasieloski L."/>
            <person name="Aguilar W."/>
            <person name="Moore D."/>
            <person name="Tallon L."/>
            <person name="Sadzewicz L."/>
            <person name="Sengamalay N."/>
            <person name="Ott S."/>
            <person name="Godinez A."/>
            <person name="Nagaraj S."/>
            <person name="Vavikolanu K."/>
            <person name="Vyas G."/>
            <person name="Nadendla S."/>
            <person name="George J."/>
            <person name="Sichtig H."/>
        </authorList>
    </citation>
    <scope>NUCLEOTIDE SEQUENCE [LARGE SCALE GENOMIC DNA]</scope>
    <source>
        <strain evidence="3">FDAARGOS_343</strain>
    </source>
</reference>
<dbReference type="GO" id="GO:0016646">
    <property type="term" value="F:oxidoreductase activity, acting on the CH-NH group of donors, NAD or NADP as acceptor"/>
    <property type="evidence" value="ECO:0007669"/>
    <property type="project" value="TreeGrafter"/>
</dbReference>
<evidence type="ECO:0000313" key="3">
    <source>
        <dbReference type="Proteomes" id="UP000319837"/>
    </source>
</evidence>
<organism evidence="2 3">
    <name type="scientific">Niallia circulans</name>
    <name type="common">Bacillus circulans</name>
    <dbReference type="NCBI Taxonomy" id="1397"/>
    <lineage>
        <taxon>Bacteria</taxon>
        <taxon>Bacillati</taxon>
        <taxon>Bacillota</taxon>
        <taxon>Bacilli</taxon>
        <taxon>Bacillales</taxon>
        <taxon>Bacillaceae</taxon>
        <taxon>Niallia</taxon>
    </lineage>
</organism>
<dbReference type="Pfam" id="PF13460">
    <property type="entry name" value="NAD_binding_10"/>
    <property type="match status" value="1"/>
</dbReference>
<dbReference type="AlphaFoldDB" id="A0A553SRN3"/>
<feature type="domain" description="NAD(P)-binding" evidence="1">
    <location>
        <begin position="7"/>
        <end position="197"/>
    </location>
</feature>
<dbReference type="SUPFAM" id="SSF51735">
    <property type="entry name" value="NAD(P)-binding Rossmann-fold domains"/>
    <property type="match status" value="1"/>
</dbReference>